<dbReference type="OrthoDB" id="9789123at2"/>
<reference evidence="1 2" key="1">
    <citation type="submission" date="2019-12" db="EMBL/GenBank/DDBJ databases">
        <title>Mucilaginibacter sp. HME9299 genome sequencing and assembly.</title>
        <authorList>
            <person name="Kang H."/>
            <person name="Kim H."/>
            <person name="Joh K."/>
        </authorList>
    </citation>
    <scope>NUCLEOTIDE SEQUENCE [LARGE SCALE GENOMIC DNA]</scope>
    <source>
        <strain evidence="1 2">HME9299</strain>
    </source>
</reference>
<organism evidence="1 2">
    <name type="scientific">Mucilaginibacter aquatilis</name>
    <dbReference type="NCBI Taxonomy" id="1517760"/>
    <lineage>
        <taxon>Bacteria</taxon>
        <taxon>Pseudomonadati</taxon>
        <taxon>Bacteroidota</taxon>
        <taxon>Sphingobacteriia</taxon>
        <taxon>Sphingobacteriales</taxon>
        <taxon>Sphingobacteriaceae</taxon>
        <taxon>Mucilaginibacter</taxon>
    </lineage>
</organism>
<dbReference type="GO" id="GO:0008168">
    <property type="term" value="F:methyltransferase activity"/>
    <property type="evidence" value="ECO:0007669"/>
    <property type="project" value="UniProtKB-KW"/>
</dbReference>
<evidence type="ECO:0000313" key="1">
    <source>
        <dbReference type="EMBL" id="MVN91237.1"/>
    </source>
</evidence>
<keyword evidence="1" id="KW-0808">Transferase</keyword>
<dbReference type="EMBL" id="WQLA01000003">
    <property type="protein sequence ID" value="MVN91237.1"/>
    <property type="molecule type" value="Genomic_DNA"/>
</dbReference>
<accession>A0A6I4I8K5</accession>
<proteinExistence type="predicted"/>
<comment type="caution">
    <text evidence="1">The sequence shown here is derived from an EMBL/GenBank/DDBJ whole genome shotgun (WGS) entry which is preliminary data.</text>
</comment>
<gene>
    <name evidence="1" type="ORF">GO816_08900</name>
</gene>
<keyword evidence="1" id="KW-0489">Methyltransferase</keyword>
<protein>
    <submittedName>
        <fullName evidence="1">Methyltransferase domain-containing protein</fullName>
    </submittedName>
</protein>
<dbReference type="RefSeq" id="WP_157541382.1">
    <property type="nucleotide sequence ID" value="NZ_WQLA01000003.1"/>
</dbReference>
<dbReference type="CDD" id="cd02440">
    <property type="entry name" value="AdoMet_MTases"/>
    <property type="match status" value="1"/>
</dbReference>
<dbReference type="Proteomes" id="UP000434850">
    <property type="component" value="Unassembled WGS sequence"/>
</dbReference>
<keyword evidence="2" id="KW-1185">Reference proteome</keyword>
<dbReference type="SUPFAM" id="SSF53335">
    <property type="entry name" value="S-adenosyl-L-methionine-dependent methyltransferases"/>
    <property type="match status" value="1"/>
</dbReference>
<evidence type="ECO:0000313" key="2">
    <source>
        <dbReference type="Proteomes" id="UP000434850"/>
    </source>
</evidence>
<sequence length="275" mass="31932">MNTAPVNAYEVRNADYSVVHAESEVDFDQFIKVLNINDGDKVIDVGGGYGSIFLRLLPRQPHVNFEYDLLDGGMLQLKKGEERISASLQQHNNQSVVRYLHQDATELNLQSNYYDLVICKMFLHEIPAIHQKALINRLFEIVKPGGRLVVWNPDLQESDYKFYTSVIRKKDELAGYQSLVQNRHFLLNADFCGLTHEAGFTSIQKQLTFDYHLHTRNRLNEEFFGDKQKLKDWNDYILQIAKDLDIATRTELKIKSLDDNVYINFKRSVYSLIKP</sequence>
<dbReference type="AlphaFoldDB" id="A0A6I4I8K5"/>
<dbReference type="Pfam" id="PF13489">
    <property type="entry name" value="Methyltransf_23"/>
    <property type="match status" value="1"/>
</dbReference>
<dbReference type="Gene3D" id="3.40.50.150">
    <property type="entry name" value="Vaccinia Virus protein VP39"/>
    <property type="match status" value="1"/>
</dbReference>
<dbReference type="GO" id="GO:0032259">
    <property type="term" value="P:methylation"/>
    <property type="evidence" value="ECO:0007669"/>
    <property type="project" value="UniProtKB-KW"/>
</dbReference>
<dbReference type="InterPro" id="IPR029063">
    <property type="entry name" value="SAM-dependent_MTases_sf"/>
</dbReference>
<name>A0A6I4I8K5_9SPHI</name>